<name>A0A6H5I3D9_9HYME</name>
<dbReference type="PANTHER" id="PTHR23064">
    <property type="entry name" value="TROPONIN"/>
    <property type="match status" value="1"/>
</dbReference>
<dbReference type="PROSITE" id="PS50222">
    <property type="entry name" value="EF_HAND_2"/>
    <property type="match status" value="2"/>
</dbReference>
<keyword evidence="5" id="KW-1185">Reference proteome</keyword>
<proteinExistence type="predicted"/>
<dbReference type="PROSITE" id="PS00018">
    <property type="entry name" value="EF_HAND_1"/>
    <property type="match status" value="3"/>
</dbReference>
<dbReference type="InterPro" id="IPR052591">
    <property type="entry name" value="CML21-like"/>
</dbReference>
<dbReference type="SUPFAM" id="SSF47473">
    <property type="entry name" value="EF-hand"/>
    <property type="match status" value="1"/>
</dbReference>
<feature type="compositionally biased region" description="Acidic residues" evidence="2">
    <location>
        <begin position="93"/>
        <end position="103"/>
    </location>
</feature>
<keyword evidence="1" id="KW-0106">Calcium</keyword>
<dbReference type="Proteomes" id="UP000479190">
    <property type="component" value="Unassembled WGS sequence"/>
</dbReference>
<dbReference type="InterPro" id="IPR018247">
    <property type="entry name" value="EF_Hand_1_Ca_BS"/>
</dbReference>
<dbReference type="InterPro" id="IPR002048">
    <property type="entry name" value="EF_hand_dom"/>
</dbReference>
<feature type="domain" description="EF-hand" evidence="3">
    <location>
        <begin position="215"/>
        <end position="242"/>
    </location>
</feature>
<organism evidence="4 5">
    <name type="scientific">Trichogramma brassicae</name>
    <dbReference type="NCBI Taxonomy" id="86971"/>
    <lineage>
        <taxon>Eukaryota</taxon>
        <taxon>Metazoa</taxon>
        <taxon>Ecdysozoa</taxon>
        <taxon>Arthropoda</taxon>
        <taxon>Hexapoda</taxon>
        <taxon>Insecta</taxon>
        <taxon>Pterygota</taxon>
        <taxon>Neoptera</taxon>
        <taxon>Endopterygota</taxon>
        <taxon>Hymenoptera</taxon>
        <taxon>Apocrita</taxon>
        <taxon>Proctotrupomorpha</taxon>
        <taxon>Chalcidoidea</taxon>
        <taxon>Trichogrammatidae</taxon>
        <taxon>Trichogramma</taxon>
    </lineage>
</organism>
<feature type="compositionally biased region" description="Polar residues" evidence="2">
    <location>
        <begin position="65"/>
        <end position="78"/>
    </location>
</feature>
<evidence type="ECO:0000256" key="2">
    <source>
        <dbReference type="SAM" id="MobiDB-lite"/>
    </source>
</evidence>
<feature type="compositionally biased region" description="Low complexity" evidence="2">
    <location>
        <begin position="52"/>
        <end position="64"/>
    </location>
</feature>
<evidence type="ECO:0000313" key="4">
    <source>
        <dbReference type="EMBL" id="CAB0031007.1"/>
    </source>
</evidence>
<gene>
    <name evidence="4" type="ORF">TBRA_LOCUS2990</name>
</gene>
<dbReference type="EMBL" id="CADCXV010000602">
    <property type="protein sequence ID" value="CAB0031007.1"/>
    <property type="molecule type" value="Genomic_DNA"/>
</dbReference>
<protein>
    <recommendedName>
        <fullName evidence="3">EF-hand domain-containing protein</fullName>
    </recommendedName>
</protein>
<feature type="region of interest" description="Disordered" evidence="2">
    <location>
        <begin position="52"/>
        <end position="118"/>
    </location>
</feature>
<dbReference type="InterPro" id="IPR011992">
    <property type="entry name" value="EF-hand-dom_pair"/>
</dbReference>
<feature type="domain" description="EF-hand" evidence="3">
    <location>
        <begin position="267"/>
        <end position="302"/>
    </location>
</feature>
<accession>A0A6H5I3D9</accession>
<dbReference type="OrthoDB" id="427950at2759"/>
<dbReference type="Gene3D" id="1.10.238.10">
    <property type="entry name" value="EF-hand"/>
    <property type="match status" value="1"/>
</dbReference>
<feature type="compositionally biased region" description="Basic and acidic residues" evidence="2">
    <location>
        <begin position="82"/>
        <end position="92"/>
    </location>
</feature>
<sequence length="318" mass="36936">MATVLVRMGIRQALQKGLMDKKMLAPAICAGVLDQNNGSEAAHARPNPIAMQRVMQQQQQQRQMSTGKRNVHQTSSAAVSPLEEKKLERKMEEEEDSDADSSDDERNPKNHPARPRSSFWRRKMRTLHSHLDVNKDGVLSYDDFKLWGERFAKLGHLTDEQKEEFQEVLQQMWEEHWGPIDQYNLIDVETYLQEMHHVLEDKSLRKKVHHFLPYLFKAVDKDNSGEISVQEFKLFFKCIGLDNDVSICNFFENIKITEISLMDFILLSFQDAVVSFSYIDTNEDGKISLEEFIKLGRDFFLASDSKRPSKHFWGPLVD</sequence>
<reference evidence="4 5" key="1">
    <citation type="submission" date="2020-02" db="EMBL/GenBank/DDBJ databases">
        <authorList>
            <person name="Ferguson B K."/>
        </authorList>
    </citation>
    <scope>NUCLEOTIDE SEQUENCE [LARGE SCALE GENOMIC DNA]</scope>
</reference>
<dbReference type="Pfam" id="PF13499">
    <property type="entry name" value="EF-hand_7"/>
    <property type="match status" value="1"/>
</dbReference>
<evidence type="ECO:0000259" key="3">
    <source>
        <dbReference type="PROSITE" id="PS50222"/>
    </source>
</evidence>
<evidence type="ECO:0000256" key="1">
    <source>
        <dbReference type="ARBA" id="ARBA00022837"/>
    </source>
</evidence>
<dbReference type="SMART" id="SM00054">
    <property type="entry name" value="EFh"/>
    <property type="match status" value="3"/>
</dbReference>
<dbReference type="CDD" id="cd00051">
    <property type="entry name" value="EFh"/>
    <property type="match status" value="1"/>
</dbReference>
<feature type="compositionally biased region" description="Basic residues" evidence="2">
    <location>
        <begin position="109"/>
        <end position="118"/>
    </location>
</feature>
<dbReference type="GO" id="GO:0005509">
    <property type="term" value="F:calcium ion binding"/>
    <property type="evidence" value="ECO:0007669"/>
    <property type="project" value="InterPro"/>
</dbReference>
<dbReference type="AlphaFoldDB" id="A0A6H5I3D9"/>
<evidence type="ECO:0000313" key="5">
    <source>
        <dbReference type="Proteomes" id="UP000479190"/>
    </source>
</evidence>